<dbReference type="KEGG" id="cfr:106728650"/>
<accession>A0A8B8UDN4</accession>
<feature type="region of interest" description="Disordered" evidence="1">
    <location>
        <begin position="1"/>
        <end position="282"/>
    </location>
</feature>
<feature type="region of interest" description="Disordered" evidence="1">
    <location>
        <begin position="448"/>
        <end position="472"/>
    </location>
</feature>
<proteinExistence type="predicted"/>
<organism evidence="2 3">
    <name type="scientific">Camelus ferus</name>
    <name type="common">Wild bactrian camel</name>
    <name type="synonym">Camelus bactrianus ferus</name>
    <dbReference type="NCBI Taxonomy" id="419612"/>
    <lineage>
        <taxon>Eukaryota</taxon>
        <taxon>Metazoa</taxon>
        <taxon>Chordata</taxon>
        <taxon>Craniata</taxon>
        <taxon>Vertebrata</taxon>
        <taxon>Euteleostomi</taxon>
        <taxon>Mammalia</taxon>
        <taxon>Eutheria</taxon>
        <taxon>Laurasiatheria</taxon>
        <taxon>Artiodactyla</taxon>
        <taxon>Tylopoda</taxon>
        <taxon>Camelidae</taxon>
        <taxon>Camelus</taxon>
    </lineage>
</organism>
<dbReference type="Proteomes" id="UP000694856">
    <property type="component" value="Chromosome 14"/>
</dbReference>
<dbReference type="RefSeq" id="XP_032352699.1">
    <property type="nucleotide sequence ID" value="XM_032496808.1"/>
</dbReference>
<reference evidence="3" key="1">
    <citation type="submission" date="2025-08" db="UniProtKB">
        <authorList>
            <consortium name="RefSeq"/>
        </authorList>
    </citation>
    <scope>IDENTIFICATION</scope>
    <source>
        <tissue evidence="3">Ear skin</tissue>
    </source>
</reference>
<feature type="compositionally biased region" description="Low complexity" evidence="1">
    <location>
        <begin position="225"/>
        <end position="237"/>
    </location>
</feature>
<evidence type="ECO:0000313" key="2">
    <source>
        <dbReference type="Proteomes" id="UP000694856"/>
    </source>
</evidence>
<evidence type="ECO:0000256" key="1">
    <source>
        <dbReference type="SAM" id="MobiDB-lite"/>
    </source>
</evidence>
<sequence length="684" mass="72236">MGASGSVGVTGEEEVAARVKRRTDQDRNTISRTQLTPLKLSPGTDRRTVYTALRGFPERLGRTRGRSGSGARGAGGPGGVEGPGARCRGGESRRARLSAEPRAQPPYLPGLLGSGGAARPRVSLHPGRKATSGFSPDRAGCGSALPSRRPRRLLCSRAGARHPRPRAPTSSRGLGAPGTRRRRRRGSLTSAERPGPPPGPAPTARRARSRARPARAPCRPPRPCASPCRARRAGPGSRPAPLPPAGVPSIRPRSRASARRSGGAFPEFPPRPPSGKPGRLAHLGRRASSLPVGASVCQRWVCSPPALAPRQPRRFPQFWVRGAVCLQGCRMNALRRMLMPGPEGCPKGLASLEVRTQAVRANHDTCPLCPQREDRAAGTAISSDPHDTSSRSLWLPVRRGGKRRPQRCLSVKDPFVVGSAPRSLHTGGAHGHVSPWTSWVGRHSLLSAVSEPPSDEPTKQSRRRPLPGCPSDHLGLALEGSPLLQQYPPAPGSAGQCLIQLCISNKICFPLPPGTHTSLNLKLRSRGVGRGGHEGNAAGTLAGEDVVDHARPSPPRSICLVHRAVSLSHVRDPVSGWGGAGLLAEESHTPPPAPRSVDTWRSPSTAANAGAQRRRFPTGVRAPGPGAGAGTRAECTCQPPLFLSSSLPFRTLALKARLSAVLQDVPPAGLPCVFFIILLKLPVF</sequence>
<dbReference type="AlphaFoldDB" id="A0A8B8UDN4"/>
<dbReference type="GeneID" id="106728650"/>
<keyword evidence="2" id="KW-1185">Reference proteome</keyword>
<feature type="region of interest" description="Disordered" evidence="1">
    <location>
        <begin position="377"/>
        <end position="399"/>
    </location>
</feature>
<name>A0A8B8UDN4_CAMFR</name>
<evidence type="ECO:0000313" key="3">
    <source>
        <dbReference type="RefSeq" id="XP_032352699.1"/>
    </source>
</evidence>
<gene>
    <name evidence="3" type="primary">LOC106728650</name>
</gene>
<feature type="region of interest" description="Disordered" evidence="1">
    <location>
        <begin position="586"/>
        <end position="627"/>
    </location>
</feature>
<feature type="compositionally biased region" description="Gly residues" evidence="1">
    <location>
        <begin position="67"/>
        <end position="82"/>
    </location>
</feature>
<feature type="compositionally biased region" description="Basic and acidic residues" evidence="1">
    <location>
        <begin position="88"/>
        <end position="99"/>
    </location>
</feature>
<feature type="compositionally biased region" description="Basic residues" evidence="1">
    <location>
        <begin position="148"/>
        <end position="165"/>
    </location>
</feature>
<protein>
    <submittedName>
        <fullName evidence="3">Protein PRRC2A</fullName>
    </submittedName>
</protein>